<dbReference type="InterPro" id="IPR001841">
    <property type="entry name" value="Znf_RING"/>
</dbReference>
<evidence type="ECO:0000256" key="1">
    <source>
        <dbReference type="ARBA" id="ARBA00004123"/>
    </source>
</evidence>
<dbReference type="InterPro" id="IPR015877">
    <property type="entry name" value="MAT1_centre"/>
</dbReference>
<evidence type="ECO:0000256" key="8">
    <source>
        <dbReference type="ARBA" id="ARBA00077720"/>
    </source>
</evidence>
<keyword evidence="4" id="KW-0862">Zinc</keyword>
<dbReference type="GO" id="GO:0006289">
    <property type="term" value="P:nucleotide-excision repair"/>
    <property type="evidence" value="ECO:0007669"/>
    <property type="project" value="InterPro"/>
</dbReference>
<dbReference type="PANTHER" id="PTHR12683">
    <property type="entry name" value="CDK-ACTIVATING KINASE ASSEMBLY FACTOR MAT1"/>
    <property type="match status" value="1"/>
</dbReference>
<dbReference type="NCBIfam" id="TIGR00570">
    <property type="entry name" value="cdk7"/>
    <property type="match status" value="1"/>
</dbReference>
<dbReference type="GO" id="GO:0006357">
    <property type="term" value="P:regulation of transcription by RNA polymerase II"/>
    <property type="evidence" value="ECO:0007669"/>
    <property type="project" value="TreeGrafter"/>
</dbReference>
<evidence type="ECO:0000256" key="10">
    <source>
        <dbReference type="PROSITE-ProRule" id="PRU00175"/>
    </source>
</evidence>
<keyword evidence="3 10" id="KW-0863">Zinc-finger</keyword>
<dbReference type="Pfam" id="PF17121">
    <property type="entry name" value="zf-C3HC4_5"/>
    <property type="match status" value="1"/>
</dbReference>
<evidence type="ECO:0000259" key="11">
    <source>
        <dbReference type="PROSITE" id="PS50089"/>
    </source>
</evidence>
<evidence type="ECO:0000256" key="6">
    <source>
        <dbReference type="ARBA" id="ARBA00074719"/>
    </source>
</evidence>
<reference evidence="12 13" key="1">
    <citation type="submission" date="2022-05" db="EMBL/GenBank/DDBJ databases">
        <authorList>
            <consortium name="Genoscope - CEA"/>
            <person name="William W."/>
        </authorList>
    </citation>
    <scope>NUCLEOTIDE SEQUENCE [LARGE SCALE GENOMIC DNA]</scope>
</reference>
<dbReference type="Pfam" id="PF25811">
    <property type="entry name" value="CAK-anch_MAT1"/>
    <property type="match status" value="1"/>
</dbReference>
<dbReference type="InterPro" id="IPR057657">
    <property type="entry name" value="MAT1_CAK-anch"/>
</dbReference>
<comment type="caution">
    <text evidence="12">The sequence shown here is derived from an EMBL/GenBank/DDBJ whole genome shotgun (WGS) entry which is preliminary data.</text>
</comment>
<proteinExistence type="predicted"/>
<dbReference type="SUPFAM" id="SSF57850">
    <property type="entry name" value="RING/U-box"/>
    <property type="match status" value="1"/>
</dbReference>
<comment type="subcellular location">
    <subcellularLocation>
        <location evidence="1">Nucleus</location>
    </subcellularLocation>
</comment>
<sequence length="306" mass="35455">MDDWQICPRCKTTKYRNPKLTLWVNVCGHKLCEGCKDTLFTRPSAACPECNTPLRLNDFRLQQFEDLIVEKEVAIRKDILRIYNKREEDFKSEPDPLRAYNDYLEDVESIIWNLANGHEVDETKKQIKKYEKENESLIRKNKLKWDREETFVQHQLDEQLKQEELRRVQAAMLEKQERNDKQKENEEFLDNLVKGDRSLDDIIAEHANNLQKKSLLFSAQNTQMTSVQKETFAPLPLAEGPKFEYVAPQVITDGPVAPEMEVLAARGYLRHIRTATEGEKAGGYTSELACGRAIQEAFSALYIGAE</sequence>
<evidence type="ECO:0000256" key="2">
    <source>
        <dbReference type="ARBA" id="ARBA00022723"/>
    </source>
</evidence>
<accession>A0AAU9W344</accession>
<dbReference type="InterPro" id="IPR013083">
    <property type="entry name" value="Znf_RING/FYVE/PHD"/>
</dbReference>
<dbReference type="Proteomes" id="UP001159428">
    <property type="component" value="Unassembled WGS sequence"/>
</dbReference>
<evidence type="ECO:0000313" key="13">
    <source>
        <dbReference type="Proteomes" id="UP001159428"/>
    </source>
</evidence>
<evidence type="ECO:0000256" key="9">
    <source>
        <dbReference type="ARBA" id="ARBA00083888"/>
    </source>
</evidence>
<keyword evidence="13" id="KW-1185">Reference proteome</keyword>
<name>A0AAU9W344_9CNID</name>
<dbReference type="CDD" id="cd16517">
    <property type="entry name" value="RING-HC_MAT1"/>
    <property type="match status" value="1"/>
</dbReference>
<protein>
    <recommendedName>
        <fullName evidence="6">CDK-activating kinase assembly factor MAT1</fullName>
    </recommendedName>
    <alternativeName>
        <fullName evidence="9">CDK7/cyclin-H assembly factor</fullName>
    </alternativeName>
    <alternativeName>
        <fullName evidence="7">Menage a trois</fullName>
    </alternativeName>
    <alternativeName>
        <fullName evidence="8">RING finger protein MAT1</fullName>
    </alternativeName>
</protein>
<dbReference type="EMBL" id="CALNXJ010000007">
    <property type="protein sequence ID" value="CAH3043900.1"/>
    <property type="molecule type" value="Genomic_DNA"/>
</dbReference>
<evidence type="ECO:0000313" key="12">
    <source>
        <dbReference type="EMBL" id="CAH3043900.1"/>
    </source>
</evidence>
<dbReference type="AlphaFoldDB" id="A0AAU9W344"/>
<keyword evidence="5" id="KW-0539">Nucleus</keyword>
<dbReference type="FunFam" id="3.30.40.10:FF:000037">
    <property type="entry name" value="Cdk-activating kinase assembly factor MAT1, centre"/>
    <property type="match status" value="1"/>
</dbReference>
<keyword evidence="2" id="KW-0479">Metal-binding</keyword>
<dbReference type="GO" id="GO:0005675">
    <property type="term" value="C:transcription factor TFIIH holo complex"/>
    <property type="evidence" value="ECO:0007669"/>
    <property type="project" value="InterPro"/>
</dbReference>
<dbReference type="GO" id="GO:0008270">
    <property type="term" value="F:zinc ion binding"/>
    <property type="evidence" value="ECO:0007669"/>
    <property type="project" value="UniProtKB-KW"/>
</dbReference>
<evidence type="ECO:0000256" key="5">
    <source>
        <dbReference type="ARBA" id="ARBA00023242"/>
    </source>
</evidence>
<dbReference type="PROSITE" id="PS50089">
    <property type="entry name" value="ZF_RING_2"/>
    <property type="match status" value="1"/>
</dbReference>
<evidence type="ECO:0000256" key="3">
    <source>
        <dbReference type="ARBA" id="ARBA00022771"/>
    </source>
</evidence>
<dbReference type="InterPro" id="IPR004575">
    <property type="entry name" value="MAT1/Tfb3"/>
</dbReference>
<gene>
    <name evidence="12" type="ORF">PMEA_00031779</name>
</gene>
<evidence type="ECO:0000256" key="4">
    <source>
        <dbReference type="ARBA" id="ARBA00022833"/>
    </source>
</evidence>
<dbReference type="GO" id="GO:0061575">
    <property type="term" value="F:cyclin-dependent protein serine/threonine kinase activator activity"/>
    <property type="evidence" value="ECO:0007669"/>
    <property type="project" value="InterPro"/>
</dbReference>
<feature type="domain" description="RING-type" evidence="11">
    <location>
        <begin position="7"/>
        <end position="51"/>
    </location>
</feature>
<evidence type="ECO:0000256" key="7">
    <source>
        <dbReference type="ARBA" id="ARBA00077380"/>
    </source>
</evidence>
<dbReference type="PANTHER" id="PTHR12683:SF13">
    <property type="entry name" value="CDK-ACTIVATING KINASE ASSEMBLY FACTOR MAT1"/>
    <property type="match status" value="1"/>
</dbReference>
<dbReference type="Pfam" id="PF06391">
    <property type="entry name" value="MAT1"/>
    <property type="match status" value="1"/>
</dbReference>
<organism evidence="12 13">
    <name type="scientific">Pocillopora meandrina</name>
    <dbReference type="NCBI Taxonomy" id="46732"/>
    <lineage>
        <taxon>Eukaryota</taxon>
        <taxon>Metazoa</taxon>
        <taxon>Cnidaria</taxon>
        <taxon>Anthozoa</taxon>
        <taxon>Hexacorallia</taxon>
        <taxon>Scleractinia</taxon>
        <taxon>Astrocoeniina</taxon>
        <taxon>Pocilloporidae</taxon>
        <taxon>Pocillopora</taxon>
    </lineage>
</organism>
<dbReference type="Gene3D" id="3.30.40.10">
    <property type="entry name" value="Zinc/RING finger domain, C3HC4 (zinc finger)"/>
    <property type="match status" value="1"/>
</dbReference>